<dbReference type="CDD" id="cd21981">
    <property type="entry name" value="HMG-box_HMGXB3"/>
    <property type="match status" value="1"/>
</dbReference>
<dbReference type="Pfam" id="PF00505">
    <property type="entry name" value="HMG_box"/>
    <property type="match status" value="1"/>
</dbReference>
<reference evidence="5 6" key="1">
    <citation type="submission" date="2025-04" db="UniProtKB">
        <authorList>
            <consortium name="RefSeq"/>
        </authorList>
    </citation>
    <scope>IDENTIFICATION</scope>
</reference>
<accession>A0A6P8FGF1</accession>
<dbReference type="RefSeq" id="XP_031424824.1">
    <property type="nucleotide sequence ID" value="XM_031568964.2"/>
</dbReference>
<dbReference type="InterPro" id="IPR009071">
    <property type="entry name" value="HMG_box_dom"/>
</dbReference>
<dbReference type="PANTHER" id="PTHR17609">
    <property type="entry name" value="HMG DOMAIN-CONTAINING PROTEIN 3"/>
    <property type="match status" value="1"/>
</dbReference>
<dbReference type="SMART" id="SM00398">
    <property type="entry name" value="HMG"/>
    <property type="match status" value="1"/>
</dbReference>
<proteinExistence type="predicted"/>
<dbReference type="PROSITE" id="PS50118">
    <property type="entry name" value="HMG_BOX_2"/>
    <property type="match status" value="1"/>
</dbReference>
<gene>
    <name evidence="5 6" type="primary">hmgxb3</name>
</gene>
<dbReference type="InterPro" id="IPR040648">
    <property type="entry name" value="HMGXB3_CxC4"/>
</dbReference>
<dbReference type="Gene3D" id="1.10.30.10">
    <property type="entry name" value="High mobility group box domain"/>
    <property type="match status" value="1"/>
</dbReference>
<dbReference type="InterPro" id="IPR036910">
    <property type="entry name" value="HMG_box_dom_sf"/>
</dbReference>
<sequence>MEAVFEDSEVKLMEEVESCYTSVEVPSPKRRRKPKGHGERVDKTKKPRSAYLLYYFDVHQRLQQEHPELPQSEINKRVSESWRRLSVADKAFYLDRASLERDGLGQRAVSAVASQDVPGFRKILPRASYVLLPKGGSLDEQVGGTVEVCVEEGTEPLFSPMALGSEVELAEQTVALEMPRDDAAAAAAVTTLPHANPLTHTQSSCPVREQEATHTTAVGMAMEEGLEGGALVQQVKADSTHLVAIIPNQSLLEHKVVSPNSSLVMLPIVSSVEPAPKPSVKLSIKYTRRGRGSCHTPGCSFNYVTRHKPPQCPLCGLHLGGKWIAMGKKDSDKARSVPSNNRPSPRKPQKDLKTAPRSASEPEGVDQGAELATHLDFKAIASLKQRKRTGRLPREQRAEPRPASAPGLAPEGARVKSPDLKAMSATAICTGTDASPGAAAETAGRKPSTGRARGRARNMGAGQKRPVRAILPAPTKAVSSPATVVQFITVPPSNKHKVEVKNSSTTKTVKVHCEISGLKPSTLKQLGHTLPPPTSEQKPASRLTGGQFIITENSLKMLSMVPFKQNTGANLDLGLSTARGRGRCKNPGCDYIYKNRHKPAHCPACGWELSKNPTRKSKANAAEDCRGDEECVLDPYTPLTATQRDVQRQNTLQLLRQCLQIPESEGELQETLTLIQELNNTQVVVSSTDEQLTAQLQSSWPRFYESPATHCSLCQFPLFKGGQSSVAGQEDCWLLTESHLQTASIQLKMCTNTQCLALHSLIDIHPGLFNVGNKLLVSLDLFFKIRNHLGLGHDPTQAALAILQNVQNQPVSTLSGEELSELVSLLLAGYWAFESLTLRDYNDMICGVCGVAPKVEIAQRNSNNTLLLHNVEFTWPEYAVSDEVQADDFWLTMENEALEQAAFPSSPPITRFDASIIAPFIPPLMRAAAVINTEKDKCLTHTPAGDPSALVRLIHEGQLNPEQLHEHTQAELQSVLERCEVPTTPNGTKEELLESVCSLYTHIQSGQMTGPPPPSHLTSGRLSKVCPHQVVCGSKYLVRAESARDHVDLLVSSRFWPVVYVADCGQQVALCTDVLYPQLAQSMWSSRQGCLSDPLAPDQLVSCDELQEHLQNSDPTLLDPSSLDSPLHPLTRSLSRWVLHPPTHTHTHTQTHSHRSTEICPELQPYLSPALEEGSAEEALPPGTLRDQAVTFENAAFYFLYNRLLDFLWSREVVNGQISEVLQSCGVGQVVIRDALYRLGVAHINTQHEDAEQEEAGGDGAE</sequence>
<dbReference type="SUPFAM" id="SSF47095">
    <property type="entry name" value="HMG-box"/>
    <property type="match status" value="1"/>
</dbReference>
<keyword evidence="1" id="KW-0539">Nucleus</keyword>
<organism evidence="4 6">
    <name type="scientific">Clupea harengus</name>
    <name type="common">Atlantic herring</name>
    <dbReference type="NCBI Taxonomy" id="7950"/>
    <lineage>
        <taxon>Eukaryota</taxon>
        <taxon>Metazoa</taxon>
        <taxon>Chordata</taxon>
        <taxon>Craniata</taxon>
        <taxon>Vertebrata</taxon>
        <taxon>Euteleostomi</taxon>
        <taxon>Actinopterygii</taxon>
        <taxon>Neopterygii</taxon>
        <taxon>Teleostei</taxon>
        <taxon>Clupei</taxon>
        <taxon>Clupeiformes</taxon>
        <taxon>Clupeoidei</taxon>
        <taxon>Clupeidae</taxon>
        <taxon>Clupea</taxon>
    </lineage>
</organism>
<protein>
    <submittedName>
        <fullName evidence="5 6">HMG domain-containing protein 3</fullName>
    </submittedName>
</protein>
<evidence type="ECO:0000313" key="4">
    <source>
        <dbReference type="Proteomes" id="UP000515152"/>
    </source>
</evidence>
<feature type="region of interest" description="Disordered" evidence="2">
    <location>
        <begin position="20"/>
        <end position="43"/>
    </location>
</feature>
<dbReference type="Proteomes" id="UP000515152">
    <property type="component" value="Chromosome 6"/>
</dbReference>
<evidence type="ECO:0000256" key="1">
    <source>
        <dbReference type="PROSITE-ProRule" id="PRU00267"/>
    </source>
</evidence>
<dbReference type="CTD" id="22993"/>
<dbReference type="GO" id="GO:0005634">
    <property type="term" value="C:nucleus"/>
    <property type="evidence" value="ECO:0007669"/>
    <property type="project" value="UniProtKB-UniRule"/>
</dbReference>
<keyword evidence="1" id="KW-0238">DNA-binding</keyword>
<feature type="domain" description="HMG box" evidence="3">
    <location>
        <begin position="44"/>
        <end position="101"/>
    </location>
</feature>
<dbReference type="OrthoDB" id="8948380at2759"/>
<dbReference type="Pfam" id="PF18717">
    <property type="entry name" value="CxC4"/>
    <property type="match status" value="1"/>
</dbReference>
<evidence type="ECO:0000313" key="5">
    <source>
        <dbReference type="RefSeq" id="XP_031424823.1"/>
    </source>
</evidence>
<feature type="region of interest" description="Disordered" evidence="2">
    <location>
        <begin position="328"/>
        <end position="367"/>
    </location>
</feature>
<keyword evidence="4" id="KW-1185">Reference proteome</keyword>
<dbReference type="RefSeq" id="XP_031424823.1">
    <property type="nucleotide sequence ID" value="XM_031568963.2"/>
</dbReference>
<evidence type="ECO:0000259" key="3">
    <source>
        <dbReference type="PROSITE" id="PS50118"/>
    </source>
</evidence>
<dbReference type="InterPro" id="IPR039598">
    <property type="entry name" value="HMGXB3"/>
</dbReference>
<evidence type="ECO:0000256" key="2">
    <source>
        <dbReference type="SAM" id="MobiDB-lite"/>
    </source>
</evidence>
<dbReference type="GO" id="GO:0003677">
    <property type="term" value="F:DNA binding"/>
    <property type="evidence" value="ECO:0007669"/>
    <property type="project" value="UniProtKB-UniRule"/>
</dbReference>
<dbReference type="KEGG" id="char:105888597"/>
<feature type="DNA-binding region" description="HMG box" evidence="1">
    <location>
        <begin position="44"/>
        <end position="101"/>
    </location>
</feature>
<dbReference type="GeneID" id="105888597"/>
<dbReference type="AlphaFoldDB" id="A0A6P8FGF1"/>
<feature type="region of interest" description="Disordered" evidence="2">
    <location>
        <begin position="381"/>
        <end position="419"/>
    </location>
</feature>
<evidence type="ECO:0000313" key="6">
    <source>
        <dbReference type="RefSeq" id="XP_031424824.1"/>
    </source>
</evidence>
<feature type="region of interest" description="Disordered" evidence="2">
    <location>
        <begin position="434"/>
        <end position="464"/>
    </location>
</feature>
<name>A0A6P8FGF1_CLUHA</name>
<dbReference type="PANTHER" id="PTHR17609:SF2">
    <property type="entry name" value="HMG DOMAIN-CONTAINING PROTEIN 3"/>
    <property type="match status" value="1"/>
</dbReference>